<feature type="zinc finger region" description="dksA C4-type" evidence="4">
    <location>
        <begin position="92"/>
        <end position="116"/>
    </location>
</feature>
<keyword evidence="8" id="KW-1185">Reference proteome</keyword>
<evidence type="ECO:0000256" key="5">
    <source>
        <dbReference type="SAM" id="MobiDB-lite"/>
    </source>
</evidence>
<dbReference type="KEGG" id="mlv:CVS47_01210"/>
<name>A0A3S9W9J5_9MICO</name>
<dbReference type="InterPro" id="IPR000962">
    <property type="entry name" value="Znf_DskA_TraR"/>
</dbReference>
<protein>
    <submittedName>
        <fullName evidence="7">RNA polymerase-binding transcription factor DksA</fullName>
    </submittedName>
</protein>
<dbReference type="InterPro" id="IPR020458">
    <property type="entry name" value="Znf_DskA_TraR_CS"/>
</dbReference>
<dbReference type="OrthoDB" id="1121111at2"/>
<proteinExistence type="predicted"/>
<keyword evidence="2" id="KW-0863">Zinc-finger</keyword>
<organism evidence="7 8">
    <name type="scientific">Microbacterium lemovicicum</name>
    <dbReference type="NCBI Taxonomy" id="1072463"/>
    <lineage>
        <taxon>Bacteria</taxon>
        <taxon>Bacillati</taxon>
        <taxon>Actinomycetota</taxon>
        <taxon>Actinomycetes</taxon>
        <taxon>Micrococcales</taxon>
        <taxon>Microbacteriaceae</taxon>
        <taxon>Microbacterium</taxon>
    </lineage>
</organism>
<gene>
    <name evidence="7" type="primary">dksA</name>
    <name evidence="7" type="ORF">CVS47_01210</name>
</gene>
<keyword evidence="1" id="KW-0479">Metal-binding</keyword>
<feature type="region of interest" description="Disordered" evidence="5">
    <location>
        <begin position="43"/>
        <end position="63"/>
    </location>
</feature>
<evidence type="ECO:0000256" key="2">
    <source>
        <dbReference type="ARBA" id="ARBA00022771"/>
    </source>
</evidence>
<dbReference type="PROSITE" id="PS51128">
    <property type="entry name" value="ZF_DKSA_2"/>
    <property type="match status" value="1"/>
</dbReference>
<feature type="domain" description="Zinc finger DksA/TraR C4-type" evidence="6">
    <location>
        <begin position="87"/>
        <end position="119"/>
    </location>
</feature>
<dbReference type="PANTHER" id="PTHR33823:SF4">
    <property type="entry name" value="GENERAL STRESS PROTEIN 16O"/>
    <property type="match status" value="1"/>
</dbReference>
<dbReference type="AlphaFoldDB" id="A0A3S9W9J5"/>
<evidence type="ECO:0000256" key="3">
    <source>
        <dbReference type="ARBA" id="ARBA00022833"/>
    </source>
</evidence>
<reference evidence="7 8" key="1">
    <citation type="submission" date="2018-08" db="EMBL/GenBank/DDBJ databases">
        <title>Microbacterium lemovicicum sp. nov., a bacterium isolated from a natural uranium-rich soil.</title>
        <authorList>
            <person name="ORTET P."/>
        </authorList>
    </citation>
    <scope>NUCLEOTIDE SEQUENCE [LARGE SCALE GENOMIC DNA]</scope>
    <source>
        <strain evidence="7 8">Viu22</strain>
    </source>
</reference>
<dbReference type="PANTHER" id="PTHR33823">
    <property type="entry name" value="RNA POLYMERASE-BINDING TRANSCRIPTION FACTOR DKSA-RELATED"/>
    <property type="match status" value="1"/>
</dbReference>
<dbReference type="EMBL" id="CP031423">
    <property type="protein sequence ID" value="AZS36603.1"/>
    <property type="molecule type" value="Genomic_DNA"/>
</dbReference>
<dbReference type="Gene3D" id="1.20.120.910">
    <property type="entry name" value="DksA, coiled-coil domain"/>
    <property type="match status" value="1"/>
</dbReference>
<dbReference type="RefSeq" id="WP_127095281.1">
    <property type="nucleotide sequence ID" value="NZ_CP031423.1"/>
</dbReference>
<sequence>MADSRDATDEIARALADRRRALEAELGITGERLGDIRAARADTVADDEHDPEGPTLAAEWSRAEGQRADTLSELADLEAAEARLAAGTYGVCEGCGRSIPPARLAVRPAARRCVACAEGAGR</sequence>
<dbReference type="GO" id="GO:0008270">
    <property type="term" value="F:zinc ion binding"/>
    <property type="evidence" value="ECO:0007669"/>
    <property type="project" value="UniProtKB-KW"/>
</dbReference>
<evidence type="ECO:0000259" key="6">
    <source>
        <dbReference type="Pfam" id="PF01258"/>
    </source>
</evidence>
<evidence type="ECO:0000256" key="1">
    <source>
        <dbReference type="ARBA" id="ARBA00022723"/>
    </source>
</evidence>
<accession>A0A3S9W9J5</accession>
<dbReference type="PROSITE" id="PS01102">
    <property type="entry name" value="ZF_DKSA_1"/>
    <property type="match status" value="1"/>
</dbReference>
<evidence type="ECO:0000313" key="8">
    <source>
        <dbReference type="Proteomes" id="UP000276888"/>
    </source>
</evidence>
<dbReference type="SUPFAM" id="SSF57716">
    <property type="entry name" value="Glucocorticoid receptor-like (DNA-binding domain)"/>
    <property type="match status" value="1"/>
</dbReference>
<dbReference type="Proteomes" id="UP000276888">
    <property type="component" value="Chromosome"/>
</dbReference>
<dbReference type="Pfam" id="PF01258">
    <property type="entry name" value="zf-dskA_traR"/>
    <property type="match status" value="1"/>
</dbReference>
<keyword evidence="3" id="KW-0862">Zinc</keyword>
<evidence type="ECO:0000256" key="4">
    <source>
        <dbReference type="PROSITE-ProRule" id="PRU00510"/>
    </source>
</evidence>
<evidence type="ECO:0000313" key="7">
    <source>
        <dbReference type="EMBL" id="AZS36603.1"/>
    </source>
</evidence>